<reference evidence="1" key="2">
    <citation type="journal article" date="2022" name="New Phytol.">
        <title>Evolutionary transition to the ectomycorrhizal habit in the genomes of a hyperdiverse lineage of mushroom-forming fungi.</title>
        <authorList>
            <person name="Looney B."/>
            <person name="Miyauchi S."/>
            <person name="Morin E."/>
            <person name="Drula E."/>
            <person name="Courty P.E."/>
            <person name="Kohler A."/>
            <person name="Kuo A."/>
            <person name="LaButti K."/>
            <person name="Pangilinan J."/>
            <person name="Lipzen A."/>
            <person name="Riley R."/>
            <person name="Andreopoulos W."/>
            <person name="He G."/>
            <person name="Johnson J."/>
            <person name="Nolan M."/>
            <person name="Tritt A."/>
            <person name="Barry K.W."/>
            <person name="Grigoriev I.V."/>
            <person name="Nagy L.G."/>
            <person name="Hibbett D."/>
            <person name="Henrissat B."/>
            <person name="Matheny P.B."/>
            <person name="Labbe J."/>
            <person name="Martin F.M."/>
        </authorList>
    </citation>
    <scope>NUCLEOTIDE SEQUENCE</scope>
    <source>
        <strain evidence="1">HHB10654</strain>
    </source>
</reference>
<protein>
    <submittedName>
        <fullName evidence="1">Uncharacterized protein</fullName>
    </submittedName>
</protein>
<dbReference type="EMBL" id="MU277200">
    <property type="protein sequence ID" value="KAI0064129.1"/>
    <property type="molecule type" value="Genomic_DNA"/>
</dbReference>
<evidence type="ECO:0000313" key="2">
    <source>
        <dbReference type="Proteomes" id="UP000814140"/>
    </source>
</evidence>
<accession>A0ACB8T5U9</accession>
<proteinExistence type="predicted"/>
<keyword evidence="2" id="KW-1185">Reference proteome</keyword>
<reference evidence="1" key="1">
    <citation type="submission" date="2021-03" db="EMBL/GenBank/DDBJ databases">
        <authorList>
            <consortium name="DOE Joint Genome Institute"/>
            <person name="Ahrendt S."/>
            <person name="Looney B.P."/>
            <person name="Miyauchi S."/>
            <person name="Morin E."/>
            <person name="Drula E."/>
            <person name="Courty P.E."/>
            <person name="Chicoki N."/>
            <person name="Fauchery L."/>
            <person name="Kohler A."/>
            <person name="Kuo A."/>
            <person name="Labutti K."/>
            <person name="Pangilinan J."/>
            <person name="Lipzen A."/>
            <person name="Riley R."/>
            <person name="Andreopoulos W."/>
            <person name="He G."/>
            <person name="Johnson J."/>
            <person name="Barry K.W."/>
            <person name="Grigoriev I.V."/>
            <person name="Nagy L."/>
            <person name="Hibbett D."/>
            <person name="Henrissat B."/>
            <person name="Matheny P.B."/>
            <person name="Labbe J."/>
            <person name="Martin F."/>
        </authorList>
    </citation>
    <scope>NUCLEOTIDE SEQUENCE</scope>
    <source>
        <strain evidence="1">HHB10654</strain>
    </source>
</reference>
<gene>
    <name evidence="1" type="ORF">BV25DRAFT_1823674</name>
</gene>
<sequence length="205" mass="20873">MNTNPGSNIGGQQGQWDDQQGQFGQNQGGFGQNQGGLGDYNDMASSNPSVGQRGYGGDTGERGQDFVQQARRPSREFGTSGIGGQQAAGGGFGGQQASGGFGGDSDYDQSSGLGGQPGQYDTAGQYGNMNTDTEGRADDDFGRGGFNSSSGAGAGTGDNFASGGTQGGKASMMDKLKGTAEKMEGKMKGDQGKQQMGEQRKRGEL</sequence>
<name>A0ACB8T5U9_9AGAM</name>
<organism evidence="1 2">
    <name type="scientific">Artomyces pyxidatus</name>
    <dbReference type="NCBI Taxonomy" id="48021"/>
    <lineage>
        <taxon>Eukaryota</taxon>
        <taxon>Fungi</taxon>
        <taxon>Dikarya</taxon>
        <taxon>Basidiomycota</taxon>
        <taxon>Agaricomycotina</taxon>
        <taxon>Agaricomycetes</taxon>
        <taxon>Russulales</taxon>
        <taxon>Auriscalpiaceae</taxon>
        <taxon>Artomyces</taxon>
    </lineage>
</organism>
<comment type="caution">
    <text evidence="1">The sequence shown here is derived from an EMBL/GenBank/DDBJ whole genome shotgun (WGS) entry which is preliminary data.</text>
</comment>
<evidence type="ECO:0000313" key="1">
    <source>
        <dbReference type="EMBL" id="KAI0064129.1"/>
    </source>
</evidence>
<dbReference type="Proteomes" id="UP000814140">
    <property type="component" value="Unassembled WGS sequence"/>
</dbReference>